<gene>
    <name evidence="2" type="ORF">I6G64_13625</name>
    <name evidence="3" type="ORF">NCTC12961_05717</name>
</gene>
<reference evidence="2 5" key="2">
    <citation type="submission" date="2020-12" db="EMBL/GenBank/DDBJ databases">
        <title>FDA dAtabase for Regulatory Grade micrObial Sequences (FDA-ARGOS): Supporting development and validation of Infectious Disease Dx tests.</title>
        <authorList>
            <person name="Sproer C."/>
            <person name="Gronow S."/>
            <person name="Severitt S."/>
            <person name="Schroder I."/>
            <person name="Tallon L."/>
            <person name="Sadzewicz L."/>
            <person name="Zhao X."/>
            <person name="Boylan J."/>
            <person name="Ott S."/>
            <person name="Bowen H."/>
            <person name="Vavikolanu K."/>
            <person name="Mehta A."/>
            <person name="Aluvathingal J."/>
            <person name="Nadendla S."/>
            <person name="Lowell S."/>
            <person name="Myers T."/>
            <person name="Yan Y."/>
            <person name="Sichtig H."/>
        </authorList>
    </citation>
    <scope>NUCLEOTIDE SEQUENCE [LARGE SCALE GENOMIC DNA]</scope>
    <source>
        <strain evidence="2 5">FDAARGOS_907</strain>
    </source>
</reference>
<accession>A0A2X4VLT9</accession>
<dbReference type="Proteomes" id="UP000248897">
    <property type="component" value="Chromosome 1"/>
</dbReference>
<dbReference type="AlphaFoldDB" id="A0A2X4VLT9"/>
<evidence type="ECO:0000313" key="2">
    <source>
        <dbReference type="EMBL" id="QPS18655.1"/>
    </source>
</evidence>
<dbReference type="InterPro" id="IPR021225">
    <property type="entry name" value="Tlde1_dom"/>
</dbReference>
<evidence type="ECO:0000313" key="3">
    <source>
        <dbReference type="EMBL" id="SQI46340.1"/>
    </source>
</evidence>
<dbReference type="EMBL" id="CP065673">
    <property type="protein sequence ID" value="QPS18655.1"/>
    <property type="molecule type" value="Genomic_DNA"/>
</dbReference>
<sequence length="121" mass="13613">MTWTYDVMTRKFSLNGEFKFYAQYAGAVGYQNNTKFECLKDKGPLPRGKYKIGAPYASVNTGRYTIPLTPTSTGNMCNRDAFKIHGDSLKNPGKASKGCIIANPKYREEIWNSGDRELIVQ</sequence>
<name>A0A2X4VLT9_SERPL</name>
<evidence type="ECO:0000313" key="4">
    <source>
        <dbReference type="Proteomes" id="UP000248897"/>
    </source>
</evidence>
<dbReference type="Proteomes" id="UP000594967">
    <property type="component" value="Chromosome"/>
</dbReference>
<keyword evidence="5" id="KW-1185">Reference proteome</keyword>
<dbReference type="Pfam" id="PF10908">
    <property type="entry name" value="Tlde1_dom"/>
    <property type="match status" value="1"/>
</dbReference>
<evidence type="ECO:0000259" key="1">
    <source>
        <dbReference type="Pfam" id="PF10908"/>
    </source>
</evidence>
<feature type="domain" description="Tlde1" evidence="1">
    <location>
        <begin position="22"/>
        <end position="112"/>
    </location>
</feature>
<proteinExistence type="predicted"/>
<reference evidence="3 4" key="1">
    <citation type="submission" date="2018-06" db="EMBL/GenBank/DDBJ databases">
        <authorList>
            <consortium name="Pathogen Informatics"/>
            <person name="Doyle S."/>
        </authorList>
    </citation>
    <scope>NUCLEOTIDE SEQUENCE [LARGE SCALE GENOMIC DNA]</scope>
    <source>
        <strain evidence="3 4">NCTC12961</strain>
    </source>
</reference>
<organism evidence="3 4">
    <name type="scientific">Serratia plymuthica</name>
    <dbReference type="NCBI Taxonomy" id="82996"/>
    <lineage>
        <taxon>Bacteria</taxon>
        <taxon>Pseudomonadati</taxon>
        <taxon>Pseudomonadota</taxon>
        <taxon>Gammaproteobacteria</taxon>
        <taxon>Enterobacterales</taxon>
        <taxon>Yersiniaceae</taxon>
        <taxon>Serratia</taxon>
    </lineage>
</organism>
<dbReference type="EMBL" id="LS483469">
    <property type="protein sequence ID" value="SQI46340.1"/>
    <property type="molecule type" value="Genomic_DNA"/>
</dbReference>
<evidence type="ECO:0000313" key="5">
    <source>
        <dbReference type="Proteomes" id="UP000594967"/>
    </source>
</evidence>
<dbReference type="RefSeq" id="WP_062868995.1">
    <property type="nucleotide sequence ID" value="NZ_CAMITG010000008.1"/>
</dbReference>
<protein>
    <submittedName>
        <fullName evidence="2">DUF2778 domain-containing protein</fullName>
    </submittedName>
</protein>